<dbReference type="SMART" id="SM00993">
    <property type="entry name" value="YL1_C"/>
    <property type="match status" value="1"/>
</dbReference>
<gene>
    <name evidence="3" type="ORF">AAJ76_510005393</name>
</gene>
<reference evidence="3 4" key="1">
    <citation type="journal article" date="2015" name="Environ. Microbiol.">
        <title>Genome analyses suggest the presence of polyploidy and recent human-driven expansions in eight global populations of the honeybee pathogen Nosema ceranae.</title>
        <authorList>
            <person name="Pelin A."/>
            <person name="Selman M."/>
            <person name="Aris-Brosou S."/>
            <person name="Farinelli L."/>
            <person name="Corradi N."/>
        </authorList>
    </citation>
    <scope>NUCLEOTIDE SEQUENCE [LARGE SCALE GENOMIC DNA]</scope>
    <source>
        <strain evidence="3 4">PA08 1199</strain>
    </source>
</reference>
<dbReference type="RefSeq" id="XP_024330415.1">
    <property type="nucleotide sequence ID" value="XM_024475922.1"/>
</dbReference>
<keyword evidence="4" id="KW-1185">Reference proteome</keyword>
<proteinExistence type="predicted"/>
<protein>
    <submittedName>
        <fullName evidence="3">Hrf1 domain-containing protein</fullName>
    </submittedName>
</protein>
<evidence type="ECO:0000259" key="2">
    <source>
        <dbReference type="SMART" id="SM00993"/>
    </source>
</evidence>
<dbReference type="VEuPathDB" id="MicrosporidiaDB:AAJ76_510005393"/>
<evidence type="ECO:0000256" key="1">
    <source>
        <dbReference type="SAM" id="MobiDB-lite"/>
    </source>
</evidence>
<feature type="compositionally biased region" description="Basic residues" evidence="1">
    <location>
        <begin position="7"/>
        <end position="17"/>
    </location>
</feature>
<organism evidence="3 4">
    <name type="scientific">Vairimorpha ceranae</name>
    <dbReference type="NCBI Taxonomy" id="40302"/>
    <lineage>
        <taxon>Eukaryota</taxon>
        <taxon>Fungi</taxon>
        <taxon>Fungi incertae sedis</taxon>
        <taxon>Microsporidia</taxon>
        <taxon>Nosematidae</taxon>
        <taxon>Vairimorpha</taxon>
    </lineage>
</organism>
<name>A0A0F9WNU3_9MICR</name>
<comment type="caution">
    <text evidence="3">The sequence shown here is derived from an EMBL/GenBank/DDBJ whole genome shotgun (WGS) entry which is preliminary data.</text>
</comment>
<dbReference type="Proteomes" id="UP000034350">
    <property type="component" value="Unassembled WGS sequence"/>
</dbReference>
<dbReference type="InterPro" id="IPR013272">
    <property type="entry name" value="Vps72/YL1_C"/>
</dbReference>
<evidence type="ECO:0000313" key="4">
    <source>
        <dbReference type="Proteomes" id="UP000034350"/>
    </source>
</evidence>
<feature type="domain" description="Vps72/YL1 C-terminal" evidence="2">
    <location>
        <begin position="93"/>
        <end position="122"/>
    </location>
</feature>
<dbReference type="EMBL" id="JPQZ01000051">
    <property type="protein sequence ID" value="KKO74673.1"/>
    <property type="molecule type" value="Genomic_DNA"/>
</dbReference>
<feature type="region of interest" description="Disordered" evidence="1">
    <location>
        <begin position="1"/>
        <end position="28"/>
    </location>
</feature>
<accession>A0A0F9WNU3</accession>
<dbReference type="Pfam" id="PF08265">
    <property type="entry name" value="YL1_C"/>
    <property type="match status" value="1"/>
</dbReference>
<dbReference type="OrthoDB" id="49520at2759"/>
<sequence>MTEKSIKKTKLSQRRRNKMLEESSSSSTKDIIVQREPFDNIRHYNTINVKKYATYKQGNFKNKNMKSFAKKLDLFNLKYTEISSKYSLRPKKKLCVITGLPSMFICPYTRLPYYDSSIYKYFKTLNSEGINFIYETKDMCKNFNPFTNK</sequence>
<dbReference type="AlphaFoldDB" id="A0A0F9WNU3"/>
<dbReference type="VEuPathDB" id="MicrosporidiaDB:NCER_100218"/>
<dbReference type="VEuPathDB" id="MicrosporidiaDB:G9O61_00g010710"/>
<dbReference type="GeneID" id="36320870"/>
<evidence type="ECO:0000313" key="3">
    <source>
        <dbReference type="EMBL" id="KKO74673.1"/>
    </source>
</evidence>